<evidence type="ECO:0000313" key="2">
    <source>
        <dbReference type="EMBL" id="XBH17207.1"/>
    </source>
</evidence>
<evidence type="ECO:0000256" key="1">
    <source>
        <dbReference type="SAM" id="Phobius"/>
    </source>
</evidence>
<organism evidence="2">
    <name type="scientific">Telmatobacter sp. DSM 110680</name>
    <dbReference type="NCBI Taxonomy" id="3036704"/>
    <lineage>
        <taxon>Bacteria</taxon>
        <taxon>Pseudomonadati</taxon>
        <taxon>Acidobacteriota</taxon>
        <taxon>Terriglobia</taxon>
        <taxon>Terriglobales</taxon>
        <taxon>Acidobacteriaceae</taxon>
        <taxon>Telmatobacter</taxon>
    </lineage>
</organism>
<accession>A0AAU7DJE2</accession>
<feature type="transmembrane region" description="Helical" evidence="1">
    <location>
        <begin position="51"/>
        <end position="71"/>
    </location>
</feature>
<feature type="transmembrane region" description="Helical" evidence="1">
    <location>
        <begin position="109"/>
        <end position="129"/>
    </location>
</feature>
<dbReference type="RefSeq" id="WP_348262438.1">
    <property type="nucleotide sequence ID" value="NZ_CP121196.1"/>
</dbReference>
<name>A0AAU7DJE2_9BACT</name>
<keyword evidence="1" id="KW-0472">Membrane</keyword>
<gene>
    <name evidence="2" type="ORF">P8935_21900</name>
</gene>
<sequence>MKATILYRVASVLLLVFAAANTIWLVYFWHAAAANAPYFPFGHSNLTYVQVVLALEVFGSLCVLFGGFLSWHLGALARTAPQFASTLGWGLVAYQTVGTLVTLFYLSGFALIITAAIAICTAWATSLVGTRTPESAQA</sequence>
<protein>
    <submittedName>
        <fullName evidence="2">Uncharacterized protein</fullName>
    </submittedName>
</protein>
<dbReference type="EMBL" id="CP121196">
    <property type="protein sequence ID" value="XBH17207.1"/>
    <property type="molecule type" value="Genomic_DNA"/>
</dbReference>
<reference evidence="2" key="1">
    <citation type="submission" date="2023-03" db="EMBL/GenBank/DDBJ databases">
        <title>Edaphobacter sp.</title>
        <authorList>
            <person name="Huber K.J."/>
            <person name="Papendorf J."/>
            <person name="Pilke C."/>
            <person name="Bunk B."/>
            <person name="Sproeer C."/>
            <person name="Pester M."/>
        </authorList>
    </citation>
    <scope>NUCLEOTIDE SEQUENCE</scope>
    <source>
        <strain evidence="2">DSM 110680</strain>
    </source>
</reference>
<dbReference type="AlphaFoldDB" id="A0AAU7DJE2"/>
<feature type="transmembrane region" description="Helical" evidence="1">
    <location>
        <begin position="12"/>
        <end position="31"/>
    </location>
</feature>
<keyword evidence="1" id="KW-0812">Transmembrane</keyword>
<keyword evidence="1" id="KW-1133">Transmembrane helix</keyword>
<proteinExistence type="predicted"/>